<organism evidence="7">
    <name type="scientific">Cyprideis torosa</name>
    <dbReference type="NCBI Taxonomy" id="163714"/>
    <lineage>
        <taxon>Eukaryota</taxon>
        <taxon>Metazoa</taxon>
        <taxon>Ecdysozoa</taxon>
        <taxon>Arthropoda</taxon>
        <taxon>Crustacea</taxon>
        <taxon>Oligostraca</taxon>
        <taxon>Ostracoda</taxon>
        <taxon>Podocopa</taxon>
        <taxon>Podocopida</taxon>
        <taxon>Cytherocopina</taxon>
        <taxon>Cytheroidea</taxon>
        <taxon>Cytherideidae</taxon>
        <taxon>Cyprideis</taxon>
    </lineage>
</organism>
<dbReference type="PANTHER" id="PTHR15651:SF7">
    <property type="entry name" value="ARMADILLO REPEAT-CONTAINING PROTEIN 8"/>
    <property type="match status" value="1"/>
</dbReference>
<evidence type="ECO:0000256" key="6">
    <source>
        <dbReference type="ARBA" id="ARBA00023242"/>
    </source>
</evidence>
<dbReference type="GO" id="GO:0034657">
    <property type="term" value="C:GID complex"/>
    <property type="evidence" value="ECO:0007669"/>
    <property type="project" value="TreeGrafter"/>
</dbReference>
<evidence type="ECO:0000256" key="4">
    <source>
        <dbReference type="ARBA" id="ARBA00022490"/>
    </source>
</evidence>
<dbReference type="Gene3D" id="1.25.10.10">
    <property type="entry name" value="Leucine-rich Repeat Variant"/>
    <property type="match status" value="2"/>
</dbReference>
<evidence type="ECO:0000313" key="7">
    <source>
        <dbReference type="EMBL" id="CAD7230281.1"/>
    </source>
</evidence>
<keyword evidence="4" id="KW-0963">Cytoplasm</keyword>
<dbReference type="InterPro" id="IPR011989">
    <property type="entry name" value="ARM-like"/>
</dbReference>
<reference evidence="7" key="1">
    <citation type="submission" date="2020-11" db="EMBL/GenBank/DDBJ databases">
        <authorList>
            <person name="Tran Van P."/>
        </authorList>
    </citation>
    <scope>NUCLEOTIDE SEQUENCE</scope>
</reference>
<dbReference type="InterPro" id="IPR016024">
    <property type="entry name" value="ARM-type_fold"/>
</dbReference>
<keyword evidence="5" id="KW-0677">Repeat</keyword>
<keyword evidence="6" id="KW-0539">Nucleus</keyword>
<proteinExistence type="predicted"/>
<dbReference type="SUPFAM" id="SSF48371">
    <property type="entry name" value="ARM repeat"/>
    <property type="match status" value="1"/>
</dbReference>
<comment type="subcellular location">
    <subcellularLocation>
        <location evidence="2">Cytoplasm</location>
    </subcellularLocation>
    <subcellularLocation>
        <location evidence="1">Nucleus</location>
    </subcellularLocation>
</comment>
<sequence>MVMMLDAPISAEDVKMVSADDYLALLSSGDEEKCHHALIRLKNEVIGSNRAKSKVIQAGLVPKLIKILVDPVSPVDLQTETIIVLGSLAKGADANVRVLLDSNVIPVLITKLNSPIPRIVEATLSCLRTIMKHPMAPTDHIFHEHGLVTHLINLLPRSISIQENVTSILATACRTTEHQNVLASHGLIKSLVALLCSPHNRVQMSSLNCLVLLAYKNQKVSGMIANASFGGKACPDLLSDLVNRDKLCSIQLAAAKCLAYLCWCGVLPSDDRRVVFKALPTLVRMCKSTHNPQSRMRAAETLAHLIENSSALQKIAAMSDHLITTLGEFLKYQLPGIRLMGESFLSHHPGGVSGSEEDTHVALALRKAAFLAFASLGANDEEIRKKIIDTPSLMDTISQTVEDPKQNEEDVLLAACRCLHSMSRSVQQLRTTFKDYAVWKPLLKILMGPMVPTDLAIVASSTLCNLLLEFSPSKEPLLESGATEVFSALTRHDDPGLRLNGIWGLMNLVFGSEQRTKTVASLSATPHLRYQTAIREVQTSAEPMLTSKMQEDGDSAKDFIMGNEDVLGKLATYLGHTQTRLPIAATVCVTNLLSSASEEKLHERQDRLREIGIDKIMHQIVNQGTNADALLFDKAKDALQQFVA</sequence>
<gene>
    <name evidence="7" type="ORF">CTOB1V02_LOCUS8142</name>
</gene>
<dbReference type="AlphaFoldDB" id="A0A7R8WJJ2"/>
<dbReference type="OrthoDB" id="5559898at2759"/>
<evidence type="ECO:0000256" key="3">
    <source>
        <dbReference type="ARBA" id="ARBA00013746"/>
    </source>
</evidence>
<dbReference type="InterPro" id="IPR000225">
    <property type="entry name" value="Armadillo"/>
</dbReference>
<dbReference type="EMBL" id="OB662583">
    <property type="protein sequence ID" value="CAD7230281.1"/>
    <property type="molecule type" value="Genomic_DNA"/>
</dbReference>
<evidence type="ECO:0000256" key="5">
    <source>
        <dbReference type="ARBA" id="ARBA00022737"/>
    </source>
</evidence>
<dbReference type="FunFam" id="1.25.10.10:FF:000070">
    <property type="entry name" value="armadillo repeat-containing protein 8 isoform X1"/>
    <property type="match status" value="1"/>
</dbReference>
<dbReference type="SMART" id="SM00185">
    <property type="entry name" value="ARM"/>
    <property type="match status" value="6"/>
</dbReference>
<evidence type="ECO:0000256" key="1">
    <source>
        <dbReference type="ARBA" id="ARBA00004123"/>
    </source>
</evidence>
<dbReference type="GO" id="GO:0005634">
    <property type="term" value="C:nucleus"/>
    <property type="evidence" value="ECO:0007669"/>
    <property type="project" value="UniProtKB-SubCell"/>
</dbReference>
<protein>
    <recommendedName>
        <fullName evidence="3">Armadillo repeat-containing protein 8</fullName>
    </recommendedName>
</protein>
<dbReference type="PANTHER" id="PTHR15651">
    <property type="entry name" value="ARMADILLO REPEAT-CONTAINING PROTEIN 8"/>
    <property type="match status" value="1"/>
</dbReference>
<accession>A0A7R8WJJ2</accession>
<evidence type="ECO:0000256" key="2">
    <source>
        <dbReference type="ARBA" id="ARBA00004496"/>
    </source>
</evidence>
<name>A0A7R8WJJ2_9CRUS</name>
<dbReference type="InterPro" id="IPR038739">
    <property type="entry name" value="ARMC8/Vid28"/>
</dbReference>
<dbReference type="GO" id="GO:0005737">
    <property type="term" value="C:cytoplasm"/>
    <property type="evidence" value="ECO:0007669"/>
    <property type="project" value="UniProtKB-SubCell"/>
</dbReference>
<dbReference type="GO" id="GO:0043161">
    <property type="term" value="P:proteasome-mediated ubiquitin-dependent protein catabolic process"/>
    <property type="evidence" value="ECO:0007669"/>
    <property type="project" value="TreeGrafter"/>
</dbReference>